<protein>
    <recommendedName>
        <fullName evidence="12">G-protein coupled receptors family 3 profile domain-containing protein</fullName>
    </recommendedName>
</protein>
<dbReference type="Gene3D" id="3.40.50.2300">
    <property type="match status" value="2"/>
</dbReference>
<feature type="transmembrane region" description="Helical" evidence="11">
    <location>
        <begin position="574"/>
        <end position="591"/>
    </location>
</feature>
<evidence type="ECO:0000256" key="6">
    <source>
        <dbReference type="ARBA" id="ARBA00023040"/>
    </source>
</evidence>
<feature type="transmembrane region" description="Helical" evidence="11">
    <location>
        <begin position="471"/>
        <end position="493"/>
    </location>
</feature>
<feature type="transmembrane region" description="Helical" evidence="11">
    <location>
        <begin position="97"/>
        <end position="115"/>
    </location>
</feature>
<keyword evidence="3 11" id="KW-0812">Transmembrane</keyword>
<dbReference type="GO" id="GO:0005886">
    <property type="term" value="C:plasma membrane"/>
    <property type="evidence" value="ECO:0007669"/>
    <property type="project" value="UniProtKB-SubCell"/>
</dbReference>
<comment type="subcellular location">
    <subcellularLocation>
        <location evidence="1">Cell membrane</location>
        <topology evidence="1">Multi-pass membrane protein</topology>
    </subcellularLocation>
</comment>
<evidence type="ECO:0000256" key="11">
    <source>
        <dbReference type="SAM" id="Phobius"/>
    </source>
</evidence>
<dbReference type="SUPFAM" id="SSF53822">
    <property type="entry name" value="Periplasmic binding protein-like I"/>
    <property type="match status" value="1"/>
</dbReference>
<dbReference type="InterPro" id="IPR000068">
    <property type="entry name" value="GPCR_3_Ca_sens_rcpt-rel"/>
</dbReference>
<keyword evidence="2" id="KW-1003">Cell membrane</keyword>
<evidence type="ECO:0000313" key="13">
    <source>
        <dbReference type="Ensembl" id="ENSSSCP00045042530.1"/>
    </source>
</evidence>
<evidence type="ECO:0000256" key="8">
    <source>
        <dbReference type="ARBA" id="ARBA00023170"/>
    </source>
</evidence>
<dbReference type="Ensembl" id="ENSSSCT00045060554.1">
    <property type="protein sequence ID" value="ENSSSCP00045042530.1"/>
    <property type="gene ID" value="ENSSSCG00045035223.1"/>
</dbReference>
<keyword evidence="8" id="KW-0675">Receptor</keyword>
<dbReference type="Pfam" id="PF01094">
    <property type="entry name" value="ANF_receptor"/>
    <property type="match status" value="1"/>
</dbReference>
<evidence type="ECO:0000256" key="1">
    <source>
        <dbReference type="ARBA" id="ARBA00004651"/>
    </source>
</evidence>
<dbReference type="InterPro" id="IPR000337">
    <property type="entry name" value="GPCR_3"/>
</dbReference>
<dbReference type="PRINTS" id="PR00248">
    <property type="entry name" value="GPCRMGR"/>
</dbReference>
<feature type="transmembrane region" description="Helical" evidence="11">
    <location>
        <begin position="629"/>
        <end position="651"/>
    </location>
</feature>
<name>A0A8D1J512_PIG</name>
<dbReference type="PROSITE" id="PS50259">
    <property type="entry name" value="G_PROTEIN_RECEP_F3_4"/>
    <property type="match status" value="1"/>
</dbReference>
<keyword evidence="4" id="KW-0732">Signal</keyword>
<evidence type="ECO:0000256" key="10">
    <source>
        <dbReference type="ARBA" id="ARBA00023224"/>
    </source>
</evidence>
<dbReference type="PANTHER" id="PTHR24061">
    <property type="entry name" value="CALCIUM-SENSING RECEPTOR-RELATED"/>
    <property type="match status" value="1"/>
</dbReference>
<dbReference type="Proteomes" id="UP000694728">
    <property type="component" value="Unplaced"/>
</dbReference>
<feature type="transmembrane region" description="Helical" evidence="11">
    <location>
        <begin position="526"/>
        <end position="547"/>
    </location>
</feature>
<evidence type="ECO:0000256" key="3">
    <source>
        <dbReference type="ARBA" id="ARBA00022692"/>
    </source>
</evidence>
<organism evidence="13 14">
    <name type="scientific">Sus scrofa</name>
    <name type="common">Pig</name>
    <dbReference type="NCBI Taxonomy" id="9823"/>
    <lineage>
        <taxon>Eukaryota</taxon>
        <taxon>Metazoa</taxon>
        <taxon>Chordata</taxon>
        <taxon>Craniata</taxon>
        <taxon>Vertebrata</taxon>
        <taxon>Euteleostomi</taxon>
        <taxon>Mammalia</taxon>
        <taxon>Eutheria</taxon>
        <taxon>Laurasiatheria</taxon>
        <taxon>Artiodactyla</taxon>
        <taxon>Suina</taxon>
        <taxon>Suidae</taxon>
        <taxon>Sus</taxon>
    </lineage>
</organism>
<feature type="transmembrane region" description="Helical" evidence="11">
    <location>
        <begin position="140"/>
        <end position="160"/>
    </location>
</feature>
<accession>A0A8D1J512</accession>
<reference evidence="13" key="1">
    <citation type="submission" date="2025-08" db="UniProtKB">
        <authorList>
            <consortium name="Ensembl"/>
        </authorList>
    </citation>
    <scope>IDENTIFICATION</scope>
</reference>
<keyword evidence="6" id="KW-0297">G-protein coupled receptor</keyword>
<keyword evidence="9" id="KW-0325">Glycoprotein</keyword>
<evidence type="ECO:0000313" key="14">
    <source>
        <dbReference type="Proteomes" id="UP000694728"/>
    </source>
</evidence>
<evidence type="ECO:0000256" key="7">
    <source>
        <dbReference type="ARBA" id="ARBA00023136"/>
    </source>
</evidence>
<dbReference type="InterPro" id="IPR028082">
    <property type="entry name" value="Peripla_BP_I"/>
</dbReference>
<dbReference type="PANTHER" id="PTHR24061:SF545">
    <property type="entry name" value="VOMERONASAL 2, RECEPTOR 118-RELATED"/>
    <property type="match status" value="1"/>
</dbReference>
<evidence type="ECO:0000259" key="12">
    <source>
        <dbReference type="PROSITE" id="PS50259"/>
    </source>
</evidence>
<keyword evidence="7 11" id="KW-0472">Membrane</keyword>
<dbReference type="AlphaFoldDB" id="A0A8D1J512"/>
<feature type="transmembrane region" description="Helical" evidence="11">
    <location>
        <begin position="499"/>
        <end position="519"/>
    </location>
</feature>
<proteinExistence type="predicted"/>
<feature type="transmembrane region" description="Helical" evidence="11">
    <location>
        <begin position="603"/>
        <end position="623"/>
    </location>
</feature>
<feature type="domain" description="G-protein coupled receptors family 3 profile" evidence="12">
    <location>
        <begin position="494"/>
        <end position="673"/>
    </location>
</feature>
<keyword evidence="5 11" id="KW-1133">Transmembrane helix</keyword>
<keyword evidence="10" id="KW-0807">Transducer</keyword>
<evidence type="ECO:0000256" key="9">
    <source>
        <dbReference type="ARBA" id="ARBA00023180"/>
    </source>
</evidence>
<dbReference type="Pfam" id="PF00003">
    <property type="entry name" value="7tm_3"/>
    <property type="match status" value="1"/>
</dbReference>
<evidence type="ECO:0000256" key="4">
    <source>
        <dbReference type="ARBA" id="ARBA00022729"/>
    </source>
</evidence>
<dbReference type="InterPro" id="IPR001828">
    <property type="entry name" value="ANF_lig-bd_rcpt"/>
</dbReference>
<dbReference type="GO" id="GO:0004930">
    <property type="term" value="F:G protein-coupled receptor activity"/>
    <property type="evidence" value="ECO:0007669"/>
    <property type="project" value="UniProtKB-KW"/>
</dbReference>
<dbReference type="InterPro" id="IPR017978">
    <property type="entry name" value="GPCR_3_C"/>
</dbReference>
<dbReference type="FunFam" id="3.40.50.2300:FF:000024">
    <property type="entry name" value="Vomeronasal 2, receptor 73"/>
    <property type="match status" value="1"/>
</dbReference>
<sequence length="685" mass="77204">KNYQCVLAFLFAIEEINKNPHLLPNRSLGYDLYNALESDHKTLENALFWFSGGNQTVPNYNCHRQRKSLVVFTGTASAFSAEIGTLLEPGMEPATSWFLVGFVYCCATMGTPTYGPFDPFLSGKDQFPSLYQMASKDSSLIQGLVWLLLHFGWAWVALLFSDDREGEHFLWDLKAEMLQKGICVFPIPKRTFESTDINFLTKTRASFAKVHIIHGDEAIFMTLNLGHNFYLTLDKVWILVAKCDIVLNKVDNILNSFHRSLSFSLQKREIPGFEHFLKTCPTNSSLQFIPINIDMITMSDSSYIIYNAVYSAQALHELFLVKTEMGSLGDIDQEMLLPWKLHQFLDKIQFLNSAGEHMSLDEKRHHMVEYDILNVVSFPGSLGLLIKVGKFGSNSPYDQSFVINEEMMEWPIGFEDILKSVCSQSCSSGFRKIPQEGRAYLLLYLDQEYPNRGRNRCLPKVVTFLAYEDSLGMALVCMALCFCAITAGVLWVFQVVFGAVFTVAVATVLAKTLTMILAFKELQLDVIPICFQVIICGVWLGTSPPFLEIDTHSKPKSLIIVCNKGSATAFYSDFVYLGSLALRSFSLAFLARSLPDTFNEAKFLTFSMLVFCTVWVTFIPVYHSTKGKVMVAVEIFSILASSAGLLGCIFAPKCYIILRRPDENSLKALRNQIDSKRNRHSGFIS</sequence>
<evidence type="ECO:0000256" key="5">
    <source>
        <dbReference type="ARBA" id="ARBA00022989"/>
    </source>
</evidence>
<evidence type="ECO:0000256" key="2">
    <source>
        <dbReference type="ARBA" id="ARBA00022475"/>
    </source>
</evidence>